<evidence type="ECO:0000259" key="2">
    <source>
        <dbReference type="PROSITE" id="PS50188"/>
    </source>
</evidence>
<dbReference type="PANTHER" id="PTHR12864">
    <property type="entry name" value="RAN BINDING PROTEIN 9-RELATED"/>
    <property type="match status" value="1"/>
</dbReference>
<dbReference type="AlphaFoldDB" id="A0A5E8CGU3"/>
<dbReference type="CDD" id="cd09917">
    <property type="entry name" value="F-box_SF"/>
    <property type="match status" value="1"/>
</dbReference>
<reference evidence="3" key="1">
    <citation type="submission" date="2019-09" db="EMBL/GenBank/DDBJ databases">
        <authorList>
            <person name="Needham M D."/>
        </authorList>
    </citation>
    <scope>NUCLEOTIDE SEQUENCE</scope>
</reference>
<dbReference type="SMART" id="SM00449">
    <property type="entry name" value="SPRY"/>
    <property type="match status" value="1"/>
</dbReference>
<dbReference type="Gene3D" id="1.20.1280.50">
    <property type="match status" value="1"/>
</dbReference>
<dbReference type="Pfam" id="PF00646">
    <property type="entry name" value="F-box"/>
    <property type="match status" value="1"/>
</dbReference>
<dbReference type="InterPro" id="IPR001810">
    <property type="entry name" value="F-box_dom"/>
</dbReference>
<proteinExistence type="predicted"/>
<dbReference type="InterPro" id="IPR050618">
    <property type="entry name" value="Ubq-SigPath_Reg"/>
</dbReference>
<name>A0A5E8CGU3_9ZZZZ</name>
<protein>
    <submittedName>
        <fullName evidence="3">SPRY domain</fullName>
    </submittedName>
</protein>
<dbReference type="EMBL" id="CABVLZ010000001">
    <property type="protein sequence ID" value="VVU94633.1"/>
    <property type="molecule type" value="Genomic_DNA"/>
</dbReference>
<dbReference type="InterPro" id="IPR013320">
    <property type="entry name" value="ConA-like_dom_sf"/>
</dbReference>
<dbReference type="PROSITE" id="PS50181">
    <property type="entry name" value="FBOX"/>
    <property type="match status" value="1"/>
</dbReference>
<feature type="domain" description="F-box" evidence="1">
    <location>
        <begin position="1"/>
        <end position="43"/>
    </location>
</feature>
<dbReference type="InterPro" id="IPR001870">
    <property type="entry name" value="B30.2/SPRY"/>
</dbReference>
<dbReference type="SUPFAM" id="SSF81383">
    <property type="entry name" value="F-box domain"/>
    <property type="match status" value="1"/>
</dbReference>
<dbReference type="InterPro" id="IPR044736">
    <property type="entry name" value="Gid1/RanBPM/SPLA_SPRY"/>
</dbReference>
<sequence length="342" mass="40118">MEFFPNDVLNHIFENLDYKHLNICCQVCEKWNFLINYIHWKKILVKKLHSFSIIPLDVNNIITYDKDSYKTLYCYTLPLPTYFITLDYTLFDGLHNFNNNQFELNQKIEIYNNTIYFTGNHEGGDRIIISNKPVPTLLHNFVFKNEGKYNLKLSNIFYFEIEISNSAHRSSWSNECISIGFGTKLYPLVGSQLGWAYNSVGFHSDDGKYYNNSGHGKNYDQPWGAGDTIGCGLIKNKGNYVFYTKNGKFLGFKKFIFQKESILYAMLGVDSSYPIEFNFNSKKFKFNIINFINDFTTINKINLKKQYNKIKYLNNHEDEDIFYDEDSFAQAFVDILNLTINM</sequence>
<evidence type="ECO:0000259" key="1">
    <source>
        <dbReference type="PROSITE" id="PS50181"/>
    </source>
</evidence>
<dbReference type="Gene3D" id="2.60.120.920">
    <property type="match status" value="1"/>
</dbReference>
<dbReference type="Pfam" id="PF00622">
    <property type="entry name" value="SPRY"/>
    <property type="match status" value="1"/>
</dbReference>
<dbReference type="InterPro" id="IPR043136">
    <property type="entry name" value="B30.2/SPRY_sf"/>
</dbReference>
<accession>A0A5E8CGU3</accession>
<dbReference type="SUPFAM" id="SSF49899">
    <property type="entry name" value="Concanavalin A-like lectins/glucanases"/>
    <property type="match status" value="1"/>
</dbReference>
<gene>
    <name evidence="3" type="ORF">CPAV1605_358</name>
</gene>
<feature type="domain" description="B30.2/SPRY" evidence="2">
    <location>
        <begin position="95"/>
        <end position="284"/>
    </location>
</feature>
<dbReference type="InterPro" id="IPR003877">
    <property type="entry name" value="SPRY_dom"/>
</dbReference>
<dbReference type="CDD" id="cd12885">
    <property type="entry name" value="SPRY_RanBP_like"/>
    <property type="match status" value="1"/>
</dbReference>
<dbReference type="InterPro" id="IPR036047">
    <property type="entry name" value="F-box-like_dom_sf"/>
</dbReference>
<organism evidence="3">
    <name type="scientific">seawater metagenome</name>
    <dbReference type="NCBI Taxonomy" id="1561972"/>
    <lineage>
        <taxon>unclassified sequences</taxon>
        <taxon>metagenomes</taxon>
        <taxon>ecological metagenomes</taxon>
    </lineage>
</organism>
<dbReference type="SMART" id="SM00256">
    <property type="entry name" value="FBOX"/>
    <property type="match status" value="1"/>
</dbReference>
<evidence type="ECO:0000313" key="3">
    <source>
        <dbReference type="EMBL" id="VVU94633.1"/>
    </source>
</evidence>
<dbReference type="PROSITE" id="PS50188">
    <property type="entry name" value="B302_SPRY"/>
    <property type="match status" value="1"/>
</dbReference>